<name>A0ABW7NCJ7_9BACT</name>
<evidence type="ECO:0000256" key="3">
    <source>
        <dbReference type="ARBA" id="ARBA00022692"/>
    </source>
</evidence>
<keyword evidence="3" id="KW-0812">Transmembrane</keyword>
<protein>
    <submittedName>
        <fullName evidence="7">TolC family protein</fullName>
    </submittedName>
</protein>
<organism evidence="7 8">
    <name type="scientific">Marinoscillum luteum</name>
    <dbReference type="NCBI Taxonomy" id="861051"/>
    <lineage>
        <taxon>Bacteria</taxon>
        <taxon>Pseudomonadati</taxon>
        <taxon>Bacteroidota</taxon>
        <taxon>Cytophagia</taxon>
        <taxon>Cytophagales</taxon>
        <taxon>Reichenbachiellaceae</taxon>
        <taxon>Marinoscillum</taxon>
    </lineage>
</organism>
<keyword evidence="5" id="KW-0998">Cell outer membrane</keyword>
<reference evidence="7 8" key="1">
    <citation type="journal article" date="2013" name="Int. J. Syst. Evol. Microbiol.">
        <title>Marinoscillum luteum sp. nov., isolated from marine sediment.</title>
        <authorList>
            <person name="Cha I.T."/>
            <person name="Park S.J."/>
            <person name="Kim S.J."/>
            <person name="Kim J.G."/>
            <person name="Jung M.Y."/>
            <person name="Shin K.S."/>
            <person name="Kwon K.K."/>
            <person name="Yang S.H."/>
            <person name="Seo Y.S."/>
            <person name="Rhee S.K."/>
        </authorList>
    </citation>
    <scope>NUCLEOTIDE SEQUENCE [LARGE SCALE GENOMIC DNA]</scope>
    <source>
        <strain evidence="7 8">KCTC 23939</strain>
    </source>
</reference>
<proteinExistence type="predicted"/>
<evidence type="ECO:0000256" key="5">
    <source>
        <dbReference type="ARBA" id="ARBA00023237"/>
    </source>
</evidence>
<dbReference type="Proteomes" id="UP001610063">
    <property type="component" value="Unassembled WGS sequence"/>
</dbReference>
<evidence type="ECO:0000256" key="6">
    <source>
        <dbReference type="SAM" id="MobiDB-lite"/>
    </source>
</evidence>
<comment type="subcellular location">
    <subcellularLocation>
        <location evidence="1">Cell outer membrane</location>
    </subcellularLocation>
</comment>
<feature type="compositionally biased region" description="Low complexity" evidence="6">
    <location>
        <begin position="199"/>
        <end position="221"/>
    </location>
</feature>
<evidence type="ECO:0000313" key="7">
    <source>
        <dbReference type="EMBL" id="MFH6985352.1"/>
    </source>
</evidence>
<feature type="region of interest" description="Disordered" evidence="6">
    <location>
        <begin position="165"/>
        <end position="225"/>
    </location>
</feature>
<keyword evidence="4" id="KW-0472">Membrane</keyword>
<sequence length="475" mass="53284">MKKIAIIILLLLLGIQNIGFSQSLEESLEIAAENNPELKAYFNDYLAALEQVPQVGTLPDPELSIGFFIQPMERFMGNQQADIQLMQMFPWFGMLKTQKDEASKMALAQYEVFQDAKNRLFFQVKNNWYEMYRLEEDIRITEENLEILKQYERLALIRFQSAGTGGGSSSSGMSGNATMSSGNSTSSTSSTGGMGGSMNSGSTSKNSAKSNSSMNSSASMGEGKSGMSDVLRVRIEIKELENTLALLRDSRVPLVAEFNQLLNRNIDERVSPVDSLTDTALPLERLAILDSITQNNPMLKMLDAEEQAYEAQKKMARLEGRPMLGAGVNYIPFSPRIEDGMPMGGNDMVMPMVRLTIPIYRKKYNALQKEAELRQLAVQQRRENTVNQLSTQWSSAMRDLDDANRRTRLHREQTDLAKQTLNLLMTSYATDGRDFEEVLRVQQQLLDYQLKLIAAIVDQHITIAVLENLAAIELN</sequence>
<dbReference type="SUPFAM" id="SSF56954">
    <property type="entry name" value="Outer membrane efflux proteins (OEP)"/>
    <property type="match status" value="2"/>
</dbReference>
<dbReference type="PANTHER" id="PTHR30026">
    <property type="entry name" value="OUTER MEMBRANE PROTEIN TOLC"/>
    <property type="match status" value="1"/>
</dbReference>
<dbReference type="EMBL" id="JBIPKE010000020">
    <property type="protein sequence ID" value="MFH6985352.1"/>
    <property type="molecule type" value="Genomic_DNA"/>
</dbReference>
<feature type="compositionally biased region" description="Low complexity" evidence="6">
    <location>
        <begin position="170"/>
        <end position="191"/>
    </location>
</feature>
<evidence type="ECO:0000313" key="8">
    <source>
        <dbReference type="Proteomes" id="UP001610063"/>
    </source>
</evidence>
<evidence type="ECO:0000256" key="2">
    <source>
        <dbReference type="ARBA" id="ARBA00022452"/>
    </source>
</evidence>
<evidence type="ECO:0000256" key="4">
    <source>
        <dbReference type="ARBA" id="ARBA00023136"/>
    </source>
</evidence>
<dbReference type="RefSeq" id="WP_395418829.1">
    <property type="nucleotide sequence ID" value="NZ_JBIPKE010000020.1"/>
</dbReference>
<dbReference type="Gene3D" id="1.20.1600.10">
    <property type="entry name" value="Outer membrane efflux proteins (OEP)"/>
    <property type="match status" value="2"/>
</dbReference>
<keyword evidence="8" id="KW-1185">Reference proteome</keyword>
<dbReference type="PANTHER" id="PTHR30026:SF20">
    <property type="entry name" value="OUTER MEMBRANE PROTEIN TOLC"/>
    <property type="match status" value="1"/>
</dbReference>
<keyword evidence="2" id="KW-1134">Transmembrane beta strand</keyword>
<comment type="caution">
    <text evidence="7">The sequence shown here is derived from an EMBL/GenBank/DDBJ whole genome shotgun (WGS) entry which is preliminary data.</text>
</comment>
<gene>
    <name evidence="7" type="ORF">ACHKAR_18005</name>
</gene>
<accession>A0ABW7NCJ7</accession>
<dbReference type="InterPro" id="IPR051906">
    <property type="entry name" value="TolC-like"/>
</dbReference>
<evidence type="ECO:0000256" key="1">
    <source>
        <dbReference type="ARBA" id="ARBA00004442"/>
    </source>
</evidence>